<dbReference type="GO" id="GO:0005737">
    <property type="term" value="C:cytoplasm"/>
    <property type="evidence" value="ECO:0007669"/>
    <property type="project" value="UniProtKB-SubCell"/>
</dbReference>
<evidence type="ECO:0000259" key="6">
    <source>
        <dbReference type="Pfam" id="PF21981"/>
    </source>
</evidence>
<name>E6QQU8_9ZZZZ</name>
<feature type="region of interest" description="Disordered" evidence="5">
    <location>
        <begin position="34"/>
        <end position="99"/>
    </location>
</feature>
<sequence length="245" mass="27850">MSGNEDQRGERTQGDCACVPTQEKSARILALEAMLREQASSKPSPQLEQTTGQNPSETRSARNEPDQEALFSRYSSEAQHGSTGCRTASEAGIINPPGRERSLSARAFDALSRREYSRQELMRKLSPWAEDEAVLLRLLDKLQVDGYLSDQRYVDARLHARQMRYGSQKILYELRLQGVDESLLTAAADLLQTTELARARTVWRKKFTELPQAQTERAKQWRYLQARGFGTDIIRRVMRGEGEDQ</sequence>
<protein>
    <recommendedName>
        <fullName evidence="3">Regulatory protein RecX</fullName>
    </recommendedName>
</protein>
<evidence type="ECO:0000256" key="5">
    <source>
        <dbReference type="SAM" id="MobiDB-lite"/>
    </source>
</evidence>
<evidence type="ECO:0000256" key="3">
    <source>
        <dbReference type="ARBA" id="ARBA00018111"/>
    </source>
</evidence>
<comment type="similarity">
    <text evidence="2">Belongs to the RecX family.</text>
</comment>
<organism evidence="7">
    <name type="scientific">mine drainage metagenome</name>
    <dbReference type="NCBI Taxonomy" id="410659"/>
    <lineage>
        <taxon>unclassified sequences</taxon>
        <taxon>metagenomes</taxon>
        <taxon>ecological metagenomes</taxon>
    </lineage>
</organism>
<gene>
    <name evidence="7" type="ORF">CARN7_0356</name>
</gene>
<dbReference type="NCBIfam" id="NF001055">
    <property type="entry name" value="PRK00117.2-5"/>
    <property type="match status" value="1"/>
</dbReference>
<dbReference type="Pfam" id="PF21981">
    <property type="entry name" value="RecX_HTH3"/>
    <property type="match status" value="1"/>
</dbReference>
<feature type="compositionally biased region" description="Polar residues" evidence="5">
    <location>
        <begin position="73"/>
        <end position="86"/>
    </location>
</feature>
<dbReference type="PANTHER" id="PTHR33602">
    <property type="entry name" value="REGULATORY PROTEIN RECX FAMILY PROTEIN"/>
    <property type="match status" value="1"/>
</dbReference>
<dbReference type="InterPro" id="IPR003783">
    <property type="entry name" value="Regulatory_RecX"/>
</dbReference>
<dbReference type="AlphaFoldDB" id="E6QQU8"/>
<feature type="domain" description="RecX third three-helical" evidence="6">
    <location>
        <begin position="195"/>
        <end position="238"/>
    </location>
</feature>
<dbReference type="GO" id="GO:0006282">
    <property type="term" value="P:regulation of DNA repair"/>
    <property type="evidence" value="ECO:0007669"/>
    <property type="project" value="InterPro"/>
</dbReference>
<evidence type="ECO:0000256" key="1">
    <source>
        <dbReference type="ARBA" id="ARBA00004496"/>
    </source>
</evidence>
<feature type="compositionally biased region" description="Basic and acidic residues" evidence="5">
    <location>
        <begin position="1"/>
        <end position="13"/>
    </location>
</feature>
<feature type="region of interest" description="Disordered" evidence="5">
    <location>
        <begin position="1"/>
        <end position="21"/>
    </location>
</feature>
<dbReference type="PANTHER" id="PTHR33602:SF1">
    <property type="entry name" value="REGULATORY PROTEIN RECX FAMILY PROTEIN"/>
    <property type="match status" value="1"/>
</dbReference>
<dbReference type="InterPro" id="IPR036388">
    <property type="entry name" value="WH-like_DNA-bd_sf"/>
</dbReference>
<dbReference type="Gene3D" id="1.10.10.10">
    <property type="entry name" value="Winged helix-like DNA-binding domain superfamily/Winged helix DNA-binding domain"/>
    <property type="match status" value="2"/>
</dbReference>
<dbReference type="InterPro" id="IPR053925">
    <property type="entry name" value="RecX_HTH_3rd"/>
</dbReference>
<reference evidence="7" key="1">
    <citation type="submission" date="2009-10" db="EMBL/GenBank/DDBJ databases">
        <title>Diversity of trophic interactions inside an arsenic-rich microbial ecosystem.</title>
        <authorList>
            <person name="Bertin P.N."/>
            <person name="Heinrich-Salmeron A."/>
            <person name="Pelletier E."/>
            <person name="Goulhen-Chollet F."/>
            <person name="Arsene-Ploetze F."/>
            <person name="Gallien S."/>
            <person name="Calteau A."/>
            <person name="Vallenet D."/>
            <person name="Casiot C."/>
            <person name="Chane-Woon-Ming B."/>
            <person name="Giloteaux L."/>
            <person name="Barakat M."/>
            <person name="Bonnefoy V."/>
            <person name="Bruneel O."/>
            <person name="Chandler M."/>
            <person name="Cleiss J."/>
            <person name="Duran R."/>
            <person name="Elbaz-Poulichet F."/>
            <person name="Fonknechten N."/>
            <person name="Lauga B."/>
            <person name="Mornico D."/>
            <person name="Ortet P."/>
            <person name="Schaeffer C."/>
            <person name="Siguier P."/>
            <person name="Alexander Thil Smith A."/>
            <person name="Van Dorsselaer A."/>
            <person name="Weissenbach J."/>
            <person name="Medigue C."/>
            <person name="Le Paslier D."/>
        </authorList>
    </citation>
    <scope>NUCLEOTIDE SEQUENCE</scope>
</reference>
<evidence type="ECO:0000256" key="4">
    <source>
        <dbReference type="ARBA" id="ARBA00022490"/>
    </source>
</evidence>
<proteinExistence type="inferred from homology"/>
<evidence type="ECO:0000313" key="7">
    <source>
        <dbReference type="EMBL" id="CBI09619.1"/>
    </source>
</evidence>
<feature type="compositionally biased region" description="Polar residues" evidence="5">
    <location>
        <begin position="38"/>
        <end position="58"/>
    </location>
</feature>
<dbReference type="HAMAP" id="MF_01114">
    <property type="entry name" value="RecX"/>
    <property type="match status" value="1"/>
</dbReference>
<accession>E6QQU8</accession>
<comment type="caution">
    <text evidence="7">The sequence shown here is derived from an EMBL/GenBank/DDBJ whole genome shotgun (WGS) entry which is preliminary data.</text>
</comment>
<evidence type="ECO:0000256" key="2">
    <source>
        <dbReference type="ARBA" id="ARBA00009695"/>
    </source>
</evidence>
<keyword evidence="4" id="KW-0963">Cytoplasm</keyword>
<comment type="subcellular location">
    <subcellularLocation>
        <location evidence="1">Cytoplasm</location>
    </subcellularLocation>
</comment>
<dbReference type="EMBL" id="CABR01000042">
    <property type="protein sequence ID" value="CBI09619.1"/>
    <property type="molecule type" value="Genomic_DNA"/>
</dbReference>